<protein>
    <submittedName>
        <fullName evidence="5">BlaI/MecI/CopY family transcriptional regulator</fullName>
    </submittedName>
</protein>
<dbReference type="Pfam" id="PF03965">
    <property type="entry name" value="Penicillinase_R"/>
    <property type="match status" value="1"/>
</dbReference>
<gene>
    <name evidence="5" type="ORF">ACJDT4_03820</name>
</gene>
<dbReference type="Gene3D" id="1.10.4040.10">
    <property type="entry name" value="Penicillinase repressor domain"/>
    <property type="match status" value="1"/>
</dbReference>
<evidence type="ECO:0000313" key="5">
    <source>
        <dbReference type="EMBL" id="MFL0249539.1"/>
    </source>
</evidence>
<proteinExistence type="inferred from homology"/>
<evidence type="ECO:0000313" key="6">
    <source>
        <dbReference type="Proteomes" id="UP001623592"/>
    </source>
</evidence>
<comment type="caution">
    <text evidence="5">The sequence shown here is derived from an EMBL/GenBank/DDBJ whole genome shotgun (WGS) entry which is preliminary data.</text>
</comment>
<keyword evidence="6" id="KW-1185">Reference proteome</keyword>
<keyword evidence="3" id="KW-0238">DNA-binding</keyword>
<keyword evidence="4" id="KW-0804">Transcription</keyword>
<evidence type="ECO:0000256" key="1">
    <source>
        <dbReference type="ARBA" id="ARBA00011046"/>
    </source>
</evidence>
<comment type="similarity">
    <text evidence="1">Belongs to the BlaI transcriptional regulatory family.</text>
</comment>
<dbReference type="PIRSF" id="PIRSF019455">
    <property type="entry name" value="CopR_AtkY"/>
    <property type="match status" value="1"/>
</dbReference>
<sequence length="127" mass="14769">MPILPQISDAEWNIMSVVWENEKCTANEIVDILSVKTTWKPKTIKTMLNRLVKKGALSYEIDSEDKKTYHYFSNVSEKECVKEASNSFIRRVFKGSLNAMMANFVKEGEFTEKEIQELKDILDKKKK</sequence>
<accession>A0ABW8TF31</accession>
<dbReference type="SUPFAM" id="SSF46785">
    <property type="entry name" value="Winged helix' DNA-binding domain"/>
    <property type="match status" value="1"/>
</dbReference>
<dbReference type="RefSeq" id="WP_406786204.1">
    <property type="nucleotide sequence ID" value="NZ_JBJIAA010000002.1"/>
</dbReference>
<keyword evidence="2" id="KW-0805">Transcription regulation</keyword>
<dbReference type="InterPro" id="IPR036388">
    <property type="entry name" value="WH-like_DNA-bd_sf"/>
</dbReference>
<evidence type="ECO:0000256" key="2">
    <source>
        <dbReference type="ARBA" id="ARBA00023015"/>
    </source>
</evidence>
<dbReference type="Gene3D" id="1.10.10.10">
    <property type="entry name" value="Winged helix-like DNA-binding domain superfamily/Winged helix DNA-binding domain"/>
    <property type="match status" value="1"/>
</dbReference>
<name>A0ABW8TF31_9CLOT</name>
<reference evidence="5 6" key="1">
    <citation type="submission" date="2024-11" db="EMBL/GenBank/DDBJ databases">
        <authorList>
            <person name="Heng Y.C."/>
            <person name="Lim A.C.H."/>
            <person name="Lee J.K.Y."/>
            <person name="Kittelmann S."/>
        </authorList>
    </citation>
    <scope>NUCLEOTIDE SEQUENCE [LARGE SCALE GENOMIC DNA]</scope>
    <source>
        <strain evidence="5 6">WILCCON 0114</strain>
    </source>
</reference>
<dbReference type="InterPro" id="IPR036390">
    <property type="entry name" value="WH_DNA-bd_sf"/>
</dbReference>
<dbReference type="Proteomes" id="UP001623592">
    <property type="component" value="Unassembled WGS sequence"/>
</dbReference>
<dbReference type="EMBL" id="JBJIAA010000002">
    <property type="protein sequence ID" value="MFL0249539.1"/>
    <property type="molecule type" value="Genomic_DNA"/>
</dbReference>
<evidence type="ECO:0000256" key="3">
    <source>
        <dbReference type="ARBA" id="ARBA00023125"/>
    </source>
</evidence>
<evidence type="ECO:0000256" key="4">
    <source>
        <dbReference type="ARBA" id="ARBA00023163"/>
    </source>
</evidence>
<organism evidence="5 6">
    <name type="scientific">Clostridium neuense</name>
    <dbReference type="NCBI Taxonomy" id="1728934"/>
    <lineage>
        <taxon>Bacteria</taxon>
        <taxon>Bacillati</taxon>
        <taxon>Bacillota</taxon>
        <taxon>Clostridia</taxon>
        <taxon>Eubacteriales</taxon>
        <taxon>Clostridiaceae</taxon>
        <taxon>Clostridium</taxon>
    </lineage>
</organism>
<dbReference type="InterPro" id="IPR005650">
    <property type="entry name" value="BlaI_family"/>
</dbReference>